<name>A0A0F9X606_9ZZZZ</name>
<reference evidence="1" key="1">
    <citation type="journal article" date="2015" name="Nature">
        <title>Complex archaea that bridge the gap between prokaryotes and eukaryotes.</title>
        <authorList>
            <person name="Spang A."/>
            <person name="Saw J.H."/>
            <person name="Jorgensen S.L."/>
            <person name="Zaremba-Niedzwiedzka K."/>
            <person name="Martijn J."/>
            <person name="Lind A.E."/>
            <person name="van Eijk R."/>
            <person name="Schleper C."/>
            <person name="Guy L."/>
            <person name="Ettema T.J."/>
        </authorList>
    </citation>
    <scope>NUCLEOTIDE SEQUENCE</scope>
</reference>
<proteinExistence type="predicted"/>
<dbReference type="EMBL" id="LAZR01000142">
    <property type="protein sequence ID" value="KKN87018.1"/>
    <property type="molecule type" value="Genomic_DNA"/>
</dbReference>
<dbReference type="AlphaFoldDB" id="A0A0F9X606"/>
<accession>A0A0F9X606</accession>
<organism evidence="1">
    <name type="scientific">marine sediment metagenome</name>
    <dbReference type="NCBI Taxonomy" id="412755"/>
    <lineage>
        <taxon>unclassified sequences</taxon>
        <taxon>metagenomes</taxon>
        <taxon>ecological metagenomes</taxon>
    </lineage>
</organism>
<protein>
    <submittedName>
        <fullName evidence="1">Uncharacterized protein</fullName>
    </submittedName>
</protein>
<evidence type="ECO:0000313" key="1">
    <source>
        <dbReference type="EMBL" id="KKN87018.1"/>
    </source>
</evidence>
<sequence>MEVNIQSVQGVCSEFIDDKGKKQTVSIVISPLKVTANEEQNKIIVQTGCNLWKSCRNKGCYYPLVSRQYSLK</sequence>
<comment type="caution">
    <text evidence="1">The sequence shown here is derived from an EMBL/GenBank/DDBJ whole genome shotgun (WGS) entry which is preliminary data.</text>
</comment>
<gene>
    <name evidence="1" type="ORF">LCGC14_0262870</name>
</gene>